<feature type="compositionally biased region" description="Pro residues" evidence="1">
    <location>
        <begin position="297"/>
        <end position="354"/>
    </location>
</feature>
<evidence type="ECO:0000256" key="1">
    <source>
        <dbReference type="SAM" id="MobiDB-lite"/>
    </source>
</evidence>
<feature type="domain" description="YdbS-like PH" evidence="3">
    <location>
        <begin position="696"/>
        <end position="765"/>
    </location>
</feature>
<feature type="transmembrane region" description="Helical" evidence="2">
    <location>
        <begin position="536"/>
        <end position="559"/>
    </location>
</feature>
<feature type="domain" description="YdbS-like PH" evidence="3">
    <location>
        <begin position="595"/>
        <end position="668"/>
    </location>
</feature>
<keyword evidence="2" id="KW-1133">Transmembrane helix</keyword>
<feature type="compositionally biased region" description="Low complexity" evidence="1">
    <location>
        <begin position="283"/>
        <end position="296"/>
    </location>
</feature>
<dbReference type="Proteomes" id="UP000832041">
    <property type="component" value="Chromosome"/>
</dbReference>
<reference evidence="4 5" key="1">
    <citation type="submission" date="2020-04" db="EMBL/GenBank/DDBJ databases">
        <title>Thermobifida alba genome sequencing and assembly.</title>
        <authorList>
            <person name="Luzics S."/>
            <person name="Horvath B."/>
            <person name="Nagy I."/>
            <person name="Toth A."/>
            <person name="Nagy I."/>
            <person name="Kukolya J."/>
        </authorList>
    </citation>
    <scope>NUCLEOTIDE SEQUENCE [LARGE SCALE GENOMIC DNA]</scope>
    <source>
        <strain evidence="4 5">DSM 43795</strain>
    </source>
</reference>
<name>A0ABY4L753_THEAE</name>
<keyword evidence="5" id="KW-1185">Reference proteome</keyword>
<sequence length="791" mass="85118">MSEPTREPEPQQPRDADAAQDRARRDAHRSRDRDVPPRDDGDLPLPEPLPDVEPAQRAPDGEEGEPLPEPEPLEPYGTAGEETVGERPGEDGWVRYDRWRDVDVPPLREVTAPNERDRGEDQTAGPIAAWTFADLRDAAGRASCADPGPGRPEPSPPRPDAAARQPGEAPEGTGAAAPRPAEPRPGPGEARRSRPETARQPGRTPFWGTPAARPEAAPHATAAGRNHSGPGERGAARPPHPPAGQHCARSGRGGKPRFAPARPPVSPAASVTQGRPYVPPVPLSGSSPVAGHGAAAPPRPPWPQHPAPAPGNAPGWSTPPPVPQPWSGPQGPVPPPAPVRFAPPRPPGAAPWPQPRVSVPTDAAEDDAATGTHRLHGATVALQVAVVALVFLALPGPFLLQLGLGWALLALLVVVLGAVAVSVVSWYRTRFGLLEDRLVVRTGLLRQRLREVPLSRLQAVDVVRPLFMQVVGLSELRVEVAGGDRGEIRLRYLGRRRAERLRATLLAYAAGLSGRVPEAPETPLYQLRFSLLIGALVFRIPVLAAFLLFSLLIATGLAFDEPGVLGGAVPLLLGLLHGFLEPLLRYIDFYASLSPDGLRLRYGVFQARMQTVPPGRVQAVRIVEPLLWRWLRVVRVEANIAGYAGQRQTESATLLPVVPAALAYELLRVLFPGSDVDSVRFSPGVREGSREEMGLDDSLFVTRRGRFCRVVEIVPHARMQAVRLRMGPVERRRGTATLEVETPPGPVRAHVSDRGPEEARAALDRIVALARRSRAETAGPERWATQGEPEP</sequence>
<dbReference type="PANTHER" id="PTHR34473">
    <property type="entry name" value="UPF0699 TRANSMEMBRANE PROTEIN YDBS"/>
    <property type="match status" value="1"/>
</dbReference>
<feature type="region of interest" description="Disordered" evidence="1">
    <location>
        <begin position="772"/>
        <end position="791"/>
    </location>
</feature>
<proteinExistence type="predicted"/>
<evidence type="ECO:0000259" key="3">
    <source>
        <dbReference type="Pfam" id="PF03703"/>
    </source>
</evidence>
<evidence type="ECO:0000313" key="5">
    <source>
        <dbReference type="Proteomes" id="UP000832041"/>
    </source>
</evidence>
<dbReference type="EMBL" id="CP051627">
    <property type="protein sequence ID" value="UPT22220.1"/>
    <property type="molecule type" value="Genomic_DNA"/>
</dbReference>
<accession>A0ABY4L753</accession>
<feature type="compositionally biased region" description="Low complexity" evidence="1">
    <location>
        <begin position="160"/>
        <end position="179"/>
    </location>
</feature>
<dbReference type="RefSeq" id="WP_248590700.1">
    <property type="nucleotide sequence ID" value="NZ_BAABEB010000005.1"/>
</dbReference>
<feature type="transmembrane region" description="Helical" evidence="2">
    <location>
        <begin position="406"/>
        <end position="427"/>
    </location>
</feature>
<keyword evidence="2" id="KW-0472">Membrane</keyword>
<feature type="compositionally biased region" description="Acidic residues" evidence="1">
    <location>
        <begin position="61"/>
        <end position="72"/>
    </location>
</feature>
<gene>
    <name evidence="4" type="ORF">FOF52_15640</name>
</gene>
<feature type="region of interest" description="Disordered" evidence="1">
    <location>
        <begin position="1"/>
        <end position="369"/>
    </location>
</feature>
<feature type="domain" description="YdbS-like PH" evidence="3">
    <location>
        <begin position="426"/>
        <end position="505"/>
    </location>
</feature>
<organism evidence="4 5">
    <name type="scientific">Thermobifida alba</name>
    <name type="common">Thermomonospora alba</name>
    <dbReference type="NCBI Taxonomy" id="53522"/>
    <lineage>
        <taxon>Bacteria</taxon>
        <taxon>Bacillati</taxon>
        <taxon>Actinomycetota</taxon>
        <taxon>Actinomycetes</taxon>
        <taxon>Streptosporangiales</taxon>
        <taxon>Nocardiopsidaceae</taxon>
        <taxon>Thermobifida</taxon>
    </lineage>
</organism>
<dbReference type="Pfam" id="PF03703">
    <property type="entry name" value="bPH_2"/>
    <property type="match status" value="3"/>
</dbReference>
<dbReference type="PANTHER" id="PTHR34473:SF2">
    <property type="entry name" value="UPF0699 TRANSMEMBRANE PROTEIN YDBT"/>
    <property type="match status" value="1"/>
</dbReference>
<protein>
    <submittedName>
        <fullName evidence="4">PH domain-containing protein</fullName>
    </submittedName>
</protein>
<evidence type="ECO:0000313" key="4">
    <source>
        <dbReference type="EMBL" id="UPT22220.1"/>
    </source>
</evidence>
<dbReference type="InterPro" id="IPR005182">
    <property type="entry name" value="YdbS-like_PH"/>
</dbReference>
<feature type="transmembrane region" description="Helical" evidence="2">
    <location>
        <begin position="380"/>
        <end position="400"/>
    </location>
</feature>
<evidence type="ECO:0000256" key="2">
    <source>
        <dbReference type="SAM" id="Phobius"/>
    </source>
</evidence>
<feature type="compositionally biased region" description="Pro residues" evidence="1">
    <location>
        <begin position="149"/>
        <end position="159"/>
    </location>
</feature>
<feature type="compositionally biased region" description="Basic and acidic residues" evidence="1">
    <location>
        <begin position="84"/>
        <end position="103"/>
    </location>
</feature>
<feature type="compositionally biased region" description="Low complexity" evidence="1">
    <location>
        <begin position="210"/>
        <end position="223"/>
    </location>
</feature>
<feature type="compositionally biased region" description="Basic and acidic residues" evidence="1">
    <location>
        <begin position="1"/>
        <end position="41"/>
    </location>
</feature>
<keyword evidence="2" id="KW-0812">Transmembrane</keyword>
<feature type="transmembrane region" description="Helical" evidence="2">
    <location>
        <begin position="565"/>
        <end position="584"/>
    </location>
</feature>